<dbReference type="PROSITE" id="PS50002">
    <property type="entry name" value="SH3"/>
    <property type="match status" value="1"/>
</dbReference>
<feature type="compositionally biased region" description="Low complexity" evidence="5">
    <location>
        <begin position="952"/>
        <end position="974"/>
    </location>
</feature>
<dbReference type="SMART" id="SM00324">
    <property type="entry name" value="RhoGAP"/>
    <property type="match status" value="1"/>
</dbReference>
<feature type="domain" description="SH3" evidence="6">
    <location>
        <begin position="216"/>
        <end position="278"/>
    </location>
</feature>
<dbReference type="GO" id="GO:0001650">
    <property type="term" value="C:fibrillar center"/>
    <property type="evidence" value="ECO:0007669"/>
    <property type="project" value="TreeGrafter"/>
</dbReference>
<dbReference type="PROSITE" id="PS50238">
    <property type="entry name" value="RHOGAP"/>
    <property type="match status" value="1"/>
</dbReference>
<feature type="region of interest" description="Disordered" evidence="5">
    <location>
        <begin position="1482"/>
        <end position="1504"/>
    </location>
</feature>
<evidence type="ECO:0000259" key="6">
    <source>
        <dbReference type="PROSITE" id="PS50002"/>
    </source>
</evidence>
<feature type="compositionally biased region" description="Polar residues" evidence="5">
    <location>
        <begin position="1067"/>
        <end position="1077"/>
    </location>
</feature>
<dbReference type="SUPFAM" id="SSF50044">
    <property type="entry name" value="SH3-domain"/>
    <property type="match status" value="1"/>
</dbReference>
<evidence type="ECO:0000313" key="8">
    <source>
        <dbReference type="EMBL" id="KAG2470485.1"/>
    </source>
</evidence>
<dbReference type="FunFam" id="2.30.30.40:FF:000030">
    <property type="entry name" value="rho GTPase-activating protein 32 isoform X2"/>
    <property type="match status" value="1"/>
</dbReference>
<dbReference type="InterPro" id="IPR008936">
    <property type="entry name" value="Rho_GTPase_activation_prot"/>
</dbReference>
<name>A0A8X7XP39_POLSE</name>
<evidence type="ECO:0000256" key="4">
    <source>
        <dbReference type="PROSITE-ProRule" id="PRU00192"/>
    </source>
</evidence>
<dbReference type="GO" id="GO:0007264">
    <property type="term" value="P:small GTPase-mediated signal transduction"/>
    <property type="evidence" value="ECO:0007669"/>
    <property type="project" value="TreeGrafter"/>
</dbReference>
<feature type="non-terminal residue" evidence="8">
    <location>
        <position position="1755"/>
    </location>
</feature>
<dbReference type="PANTHER" id="PTHR15729">
    <property type="entry name" value="CDC42 GTPASE-ACTIVATING PROTEIN"/>
    <property type="match status" value="1"/>
</dbReference>
<feature type="region of interest" description="Disordered" evidence="5">
    <location>
        <begin position="865"/>
        <end position="884"/>
    </location>
</feature>
<dbReference type="SUPFAM" id="SSF48350">
    <property type="entry name" value="GTPase activation domain, GAP"/>
    <property type="match status" value="1"/>
</dbReference>
<feature type="region of interest" description="Disordered" evidence="5">
    <location>
        <begin position="1353"/>
        <end position="1435"/>
    </location>
</feature>
<evidence type="ECO:0000256" key="1">
    <source>
        <dbReference type="ARBA" id="ARBA00008795"/>
    </source>
</evidence>
<evidence type="ECO:0000256" key="5">
    <source>
        <dbReference type="SAM" id="MobiDB-lite"/>
    </source>
</evidence>
<proteinExistence type="inferred from homology"/>
<dbReference type="SUPFAM" id="SSF64268">
    <property type="entry name" value="PX domain"/>
    <property type="match status" value="1"/>
</dbReference>
<dbReference type="Pfam" id="PF00018">
    <property type="entry name" value="SH3_1"/>
    <property type="match status" value="1"/>
</dbReference>
<feature type="region of interest" description="Disordered" evidence="5">
    <location>
        <begin position="952"/>
        <end position="981"/>
    </location>
</feature>
<evidence type="ECO:0000313" key="9">
    <source>
        <dbReference type="Proteomes" id="UP000886611"/>
    </source>
</evidence>
<dbReference type="Proteomes" id="UP000886611">
    <property type="component" value="Unassembled WGS sequence"/>
</dbReference>
<feature type="region of interest" description="Disordered" evidence="5">
    <location>
        <begin position="1040"/>
        <end position="1094"/>
    </location>
</feature>
<dbReference type="GO" id="GO:0005096">
    <property type="term" value="F:GTPase activator activity"/>
    <property type="evidence" value="ECO:0007669"/>
    <property type="project" value="UniProtKB-KW"/>
</dbReference>
<dbReference type="InterPro" id="IPR036028">
    <property type="entry name" value="SH3-like_dom_sf"/>
</dbReference>
<evidence type="ECO:0000256" key="3">
    <source>
        <dbReference type="ARBA" id="ARBA00022468"/>
    </source>
</evidence>
<dbReference type="Gene3D" id="1.10.555.10">
    <property type="entry name" value="Rho GTPase activation protein"/>
    <property type="match status" value="1"/>
</dbReference>
<dbReference type="CDD" id="cd04384">
    <property type="entry name" value="RhoGAP_CdGAP"/>
    <property type="match status" value="1"/>
</dbReference>
<dbReference type="CDD" id="cd11835">
    <property type="entry name" value="SH3_ARHGAP32_33"/>
    <property type="match status" value="1"/>
</dbReference>
<evidence type="ECO:0000259" key="7">
    <source>
        <dbReference type="PROSITE" id="PS50238"/>
    </source>
</evidence>
<feature type="region of interest" description="Disordered" evidence="5">
    <location>
        <begin position="1520"/>
        <end position="1548"/>
    </location>
</feature>
<dbReference type="Pfam" id="PF00620">
    <property type="entry name" value="RhoGAP"/>
    <property type="match status" value="1"/>
</dbReference>
<feature type="compositionally biased region" description="Polar residues" evidence="5">
    <location>
        <begin position="1353"/>
        <end position="1363"/>
    </location>
</feature>
<dbReference type="GO" id="GO:0035091">
    <property type="term" value="F:phosphatidylinositol binding"/>
    <property type="evidence" value="ECO:0007669"/>
    <property type="project" value="InterPro"/>
</dbReference>
<evidence type="ECO:0000256" key="2">
    <source>
        <dbReference type="ARBA" id="ARBA00022443"/>
    </source>
</evidence>
<keyword evidence="9" id="KW-1185">Reference proteome</keyword>
<dbReference type="InterPro" id="IPR051576">
    <property type="entry name" value="PX-Rho_GAP"/>
</dbReference>
<keyword evidence="2 4" id="KW-0728">SH3 domain</keyword>
<comment type="caution">
    <text evidence="8">The sequence shown here is derived from an EMBL/GenBank/DDBJ whole genome shotgun (WGS) entry which is preliminary data.</text>
</comment>
<dbReference type="Gene3D" id="2.30.30.40">
    <property type="entry name" value="SH3 Domains"/>
    <property type="match status" value="1"/>
</dbReference>
<dbReference type="InterPro" id="IPR001452">
    <property type="entry name" value="SH3_domain"/>
</dbReference>
<protein>
    <submittedName>
        <fullName evidence="8">RHG32 protein</fullName>
    </submittedName>
</protein>
<feature type="compositionally biased region" description="Polar residues" evidence="5">
    <location>
        <begin position="1369"/>
        <end position="1385"/>
    </location>
</feature>
<dbReference type="EMBL" id="JAATIS010000094">
    <property type="protein sequence ID" value="KAG2470485.1"/>
    <property type="molecule type" value="Genomic_DNA"/>
</dbReference>
<reference evidence="8 9" key="1">
    <citation type="journal article" date="2021" name="Cell">
        <title>Tracing the genetic footprints of vertebrate landing in non-teleost ray-finned fishes.</title>
        <authorList>
            <person name="Bi X."/>
            <person name="Wang K."/>
            <person name="Yang L."/>
            <person name="Pan H."/>
            <person name="Jiang H."/>
            <person name="Wei Q."/>
            <person name="Fang M."/>
            <person name="Yu H."/>
            <person name="Zhu C."/>
            <person name="Cai Y."/>
            <person name="He Y."/>
            <person name="Gan X."/>
            <person name="Zeng H."/>
            <person name="Yu D."/>
            <person name="Zhu Y."/>
            <person name="Jiang H."/>
            <person name="Qiu Q."/>
            <person name="Yang H."/>
            <person name="Zhang Y.E."/>
            <person name="Wang W."/>
            <person name="Zhu M."/>
            <person name="He S."/>
            <person name="Zhang G."/>
        </authorList>
    </citation>
    <scope>NUCLEOTIDE SEQUENCE [LARGE SCALE GENOMIC DNA]</scope>
    <source>
        <strain evidence="8">Bchr_013</strain>
    </source>
</reference>
<accession>A0A8X7XP39</accession>
<dbReference type="GO" id="GO:0015629">
    <property type="term" value="C:actin cytoskeleton"/>
    <property type="evidence" value="ECO:0007669"/>
    <property type="project" value="TreeGrafter"/>
</dbReference>
<keyword evidence="3" id="KW-0343">GTPase activation</keyword>
<feature type="domain" description="Rho-GAP" evidence="7">
    <location>
        <begin position="329"/>
        <end position="524"/>
    </location>
</feature>
<dbReference type="FunFam" id="1.10.555.10:FF:000002">
    <property type="entry name" value="rho GTPase-activating protein 32 isoform X1"/>
    <property type="match status" value="1"/>
</dbReference>
<dbReference type="InterPro" id="IPR036871">
    <property type="entry name" value="PX_dom_sf"/>
</dbReference>
<dbReference type="SMART" id="SM00326">
    <property type="entry name" value="SH3"/>
    <property type="match status" value="1"/>
</dbReference>
<dbReference type="GO" id="GO:0005654">
    <property type="term" value="C:nucleoplasm"/>
    <property type="evidence" value="ECO:0007669"/>
    <property type="project" value="TreeGrafter"/>
</dbReference>
<dbReference type="GO" id="GO:0005794">
    <property type="term" value="C:Golgi apparatus"/>
    <property type="evidence" value="ECO:0007669"/>
    <property type="project" value="TreeGrafter"/>
</dbReference>
<dbReference type="Gene3D" id="3.30.1520.10">
    <property type="entry name" value="Phox-like domain"/>
    <property type="match status" value="1"/>
</dbReference>
<dbReference type="InterPro" id="IPR000198">
    <property type="entry name" value="RhoGAP_dom"/>
</dbReference>
<sequence length="1755" mass="195036">MLFKGHTAFLPTKLQCIHSNHTRLPEWSRRVSPRREFGRIERSEEAYLVSMMSGGADTLFLRIARSTENLESAGDPHSRSVGTATSVKTKMSKRLSSVKGHFPKLVDCAHFHYENVDFGAIQLQFESEQSNSGIEATSAKDLVFLVQVSCQGKSWMVRRTYEEFRTLDSHLHLCIYDRRYSQLNELPPVNEILERNEIDNRGNRFLLKEEASLNVPAIAAAHVIKRYTAQASDELSIEVGNILSVIDMPPKEDTSWWRGKHGFQVGFFPSECVELINEKLSQAVNAAGLKQVSKKHGKLIGFLRTFMKSRPSKQKLKQRGILKERVFGCDLGEHLLNSGHEVPQVLRSCSEFIEKHGIVDGIYRHSGISSNIQKLRHEFDSEIIPELTNDVYMQDIHCVGSLCKLYFRELPNPLLTYQLYDKFADSMSVSTEEERLIKIHDVIQQLPPPHYRTLEFLLKHLSQLALCCSKTNMHIKNLAIVWAPNLLRSKEIESIGLCGTDAFKEVRVQSVVVEFLLNHVEILFSDSFTSVGKSTTGSGIETVTLRSARSEESLCSQHSTAGLSRLHRLRRPRSSSDALSITMETEVSSLKHCRSYDSVHIEDPEGIYMLPDFSNEASLWMTEDEMDFSPTYSDENGLDLNPPPYHLGFQRPVTEDPDSLLNHSEILVRKGSTALHSQRAQSYCQHRTSSVVKALPQGSDVTSPIHEKPGKSTSFTKKVVHALSPKGTKSLPMDISDPVAISVPAKVLEMIGGRAGEFQSACAPPQQPQMISMLLKSCDIQLTESCQQEIKNKLSFDSGKFKGQSLHSYLSDHSHTADRPPLQAGLLPSLSLNHQVPPPPPPKNPARLMALALTESANKAIKQNRGATGLRENRPADSGSSGIPLETQFMRSVSVDSSDCPPSATNAIYSTVRPLSVWKPEKVSQASHEKETVDGQQLSPSHRVQEIGAISSQTSLSDSAASGSEVSTSSSSGETDSRPLHKPQQLTIPYVMASAACQPQDKPPDVLNPHSASIAGEAQMDATKQFLIRKKVPTYTRQYSAPHLHSKHPVPPPKPANLQRFQHSKSESTPAVHSSASLKEFQPTRPKLPPKPTDIMITQCLPSRGESYSKKSLDLKKSRMLHTSQSTQPPPFLRNDSDKICHVKPKSQINSDHQSGNLGTYVQGYEDRSINNPNPEIMANQSENFYYEIASEPQFPPDHRYVHQNAENQMRFDGGSNHPIRSGHEHVMADRHLRNFSLSVRPHLWTGIQSNMKFNMEQSPSGQAGASGYLRSAGPHYSNTPHDHVPQQFSGPLRMVPMSRTEVPPNQDPVAYQRKLYRMQGSTPTDIGASQLHPYFENGKVCYRYFDSGATVESSSRIQQDIQTPVPRTRTSVIPTKPLSSQENQEPIYVNFPFKSGKTWTTTNLDGDHQNPHSDPTPPEGPSERPSTNISPDLDENNLERESISQSAGSFQGASRPVISQYDNMSASVGQEMVGPEVIHVRSRSDPGSTRAESPKDVDNGKKDLVSPTDVAVVHHSICPLPAPELPSTAQPQRKSGIDMCSKENSKQQWEGMPLAPRNILGLHPEALRRSSTSGGHYRQSFDVMPSGDQILKFYRAAQQFITHSPPVFVPHSSLDEHNSYYCTRQQDISAKPAYSKQFQVSMSAHDPNFSVPPTNLAHLSLTMSGSPQVPQAQIGYSPGGFPVIAGHYSSYQLQSPSFPFSNHQGNVHRRDVIVPALDPTFRPSHRSQAGIVRQGSLPAANWTVHTEGQTRSYC</sequence>
<organism evidence="8 9">
    <name type="scientific">Polypterus senegalus</name>
    <name type="common">Senegal bichir</name>
    <dbReference type="NCBI Taxonomy" id="55291"/>
    <lineage>
        <taxon>Eukaryota</taxon>
        <taxon>Metazoa</taxon>
        <taxon>Chordata</taxon>
        <taxon>Craniata</taxon>
        <taxon>Vertebrata</taxon>
        <taxon>Euteleostomi</taxon>
        <taxon>Actinopterygii</taxon>
        <taxon>Polypteriformes</taxon>
        <taxon>Polypteridae</taxon>
        <taxon>Polypterus</taxon>
    </lineage>
</organism>
<feature type="compositionally biased region" description="Basic and acidic residues" evidence="5">
    <location>
        <begin position="1493"/>
        <end position="1504"/>
    </location>
</feature>
<feature type="non-terminal residue" evidence="8">
    <location>
        <position position="1"/>
    </location>
</feature>
<dbReference type="PANTHER" id="PTHR15729:SF14">
    <property type="entry name" value="RHO GTPASE-ACTIVATING PROTEIN 33 ISOFORM X1"/>
    <property type="match status" value="1"/>
</dbReference>
<dbReference type="GO" id="GO:0005938">
    <property type="term" value="C:cell cortex"/>
    <property type="evidence" value="ECO:0007669"/>
    <property type="project" value="TreeGrafter"/>
</dbReference>
<gene>
    <name evidence="8" type="primary">Arhgap32_1</name>
    <name evidence="8" type="ORF">GTO96_0006575</name>
</gene>
<comment type="similarity">
    <text evidence="1">Belongs to the PX domain-containing GAP family.</text>
</comment>